<reference evidence="1" key="1">
    <citation type="submission" date="2022-07" db="EMBL/GenBank/DDBJ databases">
        <title>Phylogenomic reconstructions and comparative analyses of Kickxellomycotina fungi.</title>
        <authorList>
            <person name="Reynolds N.K."/>
            <person name="Stajich J.E."/>
            <person name="Barry K."/>
            <person name="Grigoriev I.V."/>
            <person name="Crous P."/>
            <person name="Smith M.E."/>
        </authorList>
    </citation>
    <scope>NUCLEOTIDE SEQUENCE</scope>
    <source>
        <strain evidence="1">CBS 190363</strain>
    </source>
</reference>
<dbReference type="EMBL" id="JANBVB010001398">
    <property type="protein sequence ID" value="KAJ2890336.1"/>
    <property type="molecule type" value="Genomic_DNA"/>
</dbReference>
<feature type="non-terminal residue" evidence="1">
    <location>
        <position position="179"/>
    </location>
</feature>
<evidence type="ECO:0000313" key="2">
    <source>
        <dbReference type="Proteomes" id="UP001139981"/>
    </source>
</evidence>
<keyword evidence="2" id="KW-1185">Reference proteome</keyword>
<name>A0ACC1M067_9FUNG</name>
<comment type="caution">
    <text evidence="1">The sequence shown here is derived from an EMBL/GenBank/DDBJ whole genome shotgun (WGS) entry which is preliminary data.</text>
</comment>
<accession>A0ACC1M067</accession>
<protein>
    <submittedName>
        <fullName evidence="1">Translocase of outer mitochondrial membrane</fullName>
    </submittedName>
</protein>
<gene>
    <name evidence="1" type="primary">TOM40</name>
    <name evidence="1" type="ORF">IWW38_004189</name>
</gene>
<proteinExistence type="predicted"/>
<evidence type="ECO:0000313" key="1">
    <source>
        <dbReference type="EMBL" id="KAJ2890336.1"/>
    </source>
</evidence>
<sequence length="179" mass="20085">MAYAPPASSPAANAPAANDVSVPSVASLGFKHRPIDFEEELHFKFWNPIHYYKALNQHRMRVNLPNPGQFELLNKEVKGTMLTNYMFEGGRADLAKILSPNFQVMHTFQLGLPGQPSAFEFAGVYADENTMMHGKMDTEFNLQARMNYALSKKLQFKTQAQLMSADSQSMLQAESEYTG</sequence>
<dbReference type="Proteomes" id="UP001139981">
    <property type="component" value="Unassembled WGS sequence"/>
</dbReference>
<organism evidence="1 2">
    <name type="scientific">Coemansia aciculifera</name>
    <dbReference type="NCBI Taxonomy" id="417176"/>
    <lineage>
        <taxon>Eukaryota</taxon>
        <taxon>Fungi</taxon>
        <taxon>Fungi incertae sedis</taxon>
        <taxon>Zoopagomycota</taxon>
        <taxon>Kickxellomycotina</taxon>
        <taxon>Kickxellomycetes</taxon>
        <taxon>Kickxellales</taxon>
        <taxon>Kickxellaceae</taxon>
        <taxon>Coemansia</taxon>
    </lineage>
</organism>